<gene>
    <name evidence="3" type="ORF">GCM10017772_25700</name>
</gene>
<dbReference type="Proteomes" id="UP000627369">
    <property type="component" value="Unassembled WGS sequence"/>
</dbReference>
<evidence type="ECO:0000313" key="4">
    <source>
        <dbReference type="Proteomes" id="UP000627369"/>
    </source>
</evidence>
<accession>A0A919FXD3</accession>
<evidence type="ECO:0000259" key="2">
    <source>
        <dbReference type="Pfam" id="PF01636"/>
    </source>
</evidence>
<dbReference type="InterPro" id="IPR011009">
    <property type="entry name" value="Kinase-like_dom_sf"/>
</dbReference>
<sequence length="295" mass="31477">MAGMDAQALVRLLHLHWGLSSATISPLGGGMNSETWLVQAGDRSYVAKRVAASDVAQLAAGSAVAERLALAGLTTGRPVRTTRGSLVVPGERLALLGYVPGRELEGTTREEQRQIGRTLAEVHAASTLVSDTTGRFFDWLSPAAPGVSAHPWLPPAIEAARAAADHLAVTWSVLHTDPAPEAFRHDDATGTTGLIDWTGACRGPVLYDVASAVMYLGGPRHATAFLDAYSAASPLDPAELLHLDTFRRFRWAVQAAYFARRLSTNDLTGISHQGDNERGLDDARRGLGELSRAER</sequence>
<evidence type="ECO:0000313" key="3">
    <source>
        <dbReference type="EMBL" id="GHH73624.1"/>
    </source>
</evidence>
<feature type="compositionally biased region" description="Basic and acidic residues" evidence="1">
    <location>
        <begin position="274"/>
        <end position="295"/>
    </location>
</feature>
<feature type="region of interest" description="Disordered" evidence="1">
    <location>
        <begin position="269"/>
        <end position="295"/>
    </location>
</feature>
<evidence type="ECO:0000256" key="1">
    <source>
        <dbReference type="SAM" id="MobiDB-lite"/>
    </source>
</evidence>
<organism evidence="3 4">
    <name type="scientific">Promicromonospora soli</name>
    <dbReference type="NCBI Taxonomy" id="2035533"/>
    <lineage>
        <taxon>Bacteria</taxon>
        <taxon>Bacillati</taxon>
        <taxon>Actinomycetota</taxon>
        <taxon>Actinomycetes</taxon>
        <taxon>Micrococcales</taxon>
        <taxon>Promicromonosporaceae</taxon>
        <taxon>Promicromonospora</taxon>
    </lineage>
</organism>
<dbReference type="InterPro" id="IPR002575">
    <property type="entry name" value="Aminoglycoside_PTrfase"/>
</dbReference>
<keyword evidence="4" id="KW-1185">Reference proteome</keyword>
<dbReference type="SUPFAM" id="SSF56112">
    <property type="entry name" value="Protein kinase-like (PK-like)"/>
    <property type="match status" value="1"/>
</dbReference>
<dbReference type="Gene3D" id="3.90.1200.10">
    <property type="match status" value="1"/>
</dbReference>
<dbReference type="EMBL" id="BNAS01000003">
    <property type="protein sequence ID" value="GHH73624.1"/>
    <property type="molecule type" value="Genomic_DNA"/>
</dbReference>
<reference evidence="3" key="2">
    <citation type="submission" date="2020-09" db="EMBL/GenBank/DDBJ databases">
        <authorList>
            <person name="Sun Q."/>
            <person name="Zhou Y."/>
        </authorList>
    </citation>
    <scope>NUCLEOTIDE SEQUENCE</scope>
    <source>
        <strain evidence="3">CGMCC 4.7398</strain>
    </source>
</reference>
<name>A0A919FXD3_9MICO</name>
<reference evidence="3" key="1">
    <citation type="journal article" date="2014" name="Int. J. Syst. Evol. Microbiol.">
        <title>Complete genome sequence of Corynebacterium casei LMG S-19264T (=DSM 44701T), isolated from a smear-ripened cheese.</title>
        <authorList>
            <consortium name="US DOE Joint Genome Institute (JGI-PGF)"/>
            <person name="Walter F."/>
            <person name="Albersmeier A."/>
            <person name="Kalinowski J."/>
            <person name="Ruckert C."/>
        </authorList>
    </citation>
    <scope>NUCLEOTIDE SEQUENCE</scope>
    <source>
        <strain evidence="3">CGMCC 4.7398</strain>
    </source>
</reference>
<feature type="domain" description="Aminoglycoside phosphotransferase" evidence="2">
    <location>
        <begin position="23"/>
        <end position="233"/>
    </location>
</feature>
<proteinExistence type="predicted"/>
<dbReference type="AlphaFoldDB" id="A0A919FXD3"/>
<protein>
    <recommendedName>
        <fullName evidence="2">Aminoglycoside phosphotransferase domain-containing protein</fullName>
    </recommendedName>
</protein>
<comment type="caution">
    <text evidence="3">The sequence shown here is derived from an EMBL/GenBank/DDBJ whole genome shotgun (WGS) entry which is preliminary data.</text>
</comment>
<dbReference type="Pfam" id="PF01636">
    <property type="entry name" value="APH"/>
    <property type="match status" value="1"/>
</dbReference>